<reference evidence="3 4" key="1">
    <citation type="submission" date="2016-10" db="EMBL/GenBank/DDBJ databases">
        <authorList>
            <person name="Varghese N."/>
            <person name="Submissions S."/>
        </authorList>
    </citation>
    <scope>NUCLEOTIDE SEQUENCE [LARGE SCALE GENOMIC DNA]</scope>
    <source>
        <strain evidence="3 4">BS2776</strain>
    </source>
</reference>
<evidence type="ECO:0000259" key="2">
    <source>
        <dbReference type="Pfam" id="PF13643"/>
    </source>
</evidence>
<dbReference type="RefSeq" id="WP_082630391.1">
    <property type="nucleotide sequence ID" value="NZ_JYLI01000009.1"/>
</dbReference>
<organism evidence="3 4">
    <name type="scientific">Pseudomonas poae</name>
    <dbReference type="NCBI Taxonomy" id="200451"/>
    <lineage>
        <taxon>Bacteria</taxon>
        <taxon>Pseudomonadati</taxon>
        <taxon>Pseudomonadota</taxon>
        <taxon>Gammaproteobacteria</taxon>
        <taxon>Pseudomonadales</taxon>
        <taxon>Pseudomonadaceae</taxon>
        <taxon>Pseudomonas</taxon>
    </lineage>
</organism>
<feature type="region of interest" description="Disordered" evidence="1">
    <location>
        <begin position="218"/>
        <end position="241"/>
    </location>
</feature>
<dbReference type="Pfam" id="PF13643">
    <property type="entry name" value="DUF4145"/>
    <property type="match status" value="1"/>
</dbReference>
<gene>
    <name evidence="3" type="ORF">SAMN04490208_1662</name>
</gene>
<dbReference type="EMBL" id="LT629706">
    <property type="protein sequence ID" value="SDN84346.1"/>
    <property type="molecule type" value="Genomic_DNA"/>
</dbReference>
<sequence length="241" mass="27649">MDKTFKAHCPRCKGDRVCVVHGQLDRPWDWSDGMHEQWGHTVYRLAECRGCEEVFFHQSSWHSEDFDYVYDKESKQDVMCYPTTNITFPAPEKETEKPDWVWNIATIDPQLFSILNEMYQAYEHSSFILASVGLRTAFDRSTEILKIDPSLSLEAKVKHLFNEGFIGETESKNLEVVTDAGSAAAHRAWSPNRDEFKTLLTTLEQFIHRTVISGKATQSIADKIPPRPARSPKIKPPTQNT</sequence>
<protein>
    <recommendedName>
        <fullName evidence="2">DUF4145 domain-containing protein</fullName>
    </recommendedName>
</protein>
<evidence type="ECO:0000256" key="1">
    <source>
        <dbReference type="SAM" id="MobiDB-lite"/>
    </source>
</evidence>
<feature type="domain" description="DUF4145" evidence="2">
    <location>
        <begin position="116"/>
        <end position="202"/>
    </location>
</feature>
<evidence type="ECO:0000313" key="4">
    <source>
        <dbReference type="Proteomes" id="UP000181903"/>
    </source>
</evidence>
<dbReference type="Proteomes" id="UP000181903">
    <property type="component" value="Chromosome I"/>
</dbReference>
<dbReference type="InterPro" id="IPR025285">
    <property type="entry name" value="DUF4145"/>
</dbReference>
<proteinExistence type="predicted"/>
<accession>A0ABY0REE4</accession>
<name>A0ABY0REE4_9PSED</name>
<evidence type="ECO:0000313" key="3">
    <source>
        <dbReference type="EMBL" id="SDN84346.1"/>
    </source>
</evidence>
<keyword evidence="4" id="KW-1185">Reference proteome</keyword>